<dbReference type="EMBL" id="PKSG01001015">
    <property type="protein sequence ID" value="POR31688.1"/>
    <property type="molecule type" value="Genomic_DNA"/>
</dbReference>
<name>A0A2S4KNB4_9HYPO</name>
<comment type="caution">
    <text evidence="1">The sequence shown here is derived from an EMBL/GenBank/DDBJ whole genome shotgun (WGS) entry which is preliminary data.</text>
</comment>
<dbReference type="AlphaFoldDB" id="A0A2S4KNB4"/>
<sequence length="195" mass="23339">MSQSITPDIGEDPGVPKRILVQTKTHLVPGDDYHQRCLFLLDVMCRHHWNRDFDPRQDRWSEYGAWFGYDNRRCYFLVDHGQSSADRHVPVLWYEWTGESLKAMPRFLPLELQTRLQEYPFNRPSRKDLPKRPPLDACTRRQSIRSKLRSEMCLSDSDFEFMREHPEEARWLKEHIESRFWSKFEALANALNDQG</sequence>
<accession>A0A2S4KNB4</accession>
<dbReference type="OrthoDB" id="4924935at2759"/>
<gene>
    <name evidence="1" type="ORF">TPAR_08097</name>
</gene>
<reference evidence="1 2" key="1">
    <citation type="submission" date="2018-01" db="EMBL/GenBank/DDBJ databases">
        <title>Harnessing the power of phylogenomics to disentangle the directionality and signatures of interkingdom host jumping in the parasitic fungal genus Tolypocladium.</title>
        <authorList>
            <person name="Quandt C.A."/>
            <person name="Patterson W."/>
            <person name="Spatafora J.W."/>
        </authorList>
    </citation>
    <scope>NUCLEOTIDE SEQUENCE [LARGE SCALE GENOMIC DNA]</scope>
    <source>
        <strain evidence="1 2">NRBC 100945</strain>
    </source>
</reference>
<proteinExistence type="predicted"/>
<keyword evidence="2" id="KW-1185">Reference proteome</keyword>
<dbReference type="Proteomes" id="UP000237481">
    <property type="component" value="Unassembled WGS sequence"/>
</dbReference>
<evidence type="ECO:0000313" key="1">
    <source>
        <dbReference type="EMBL" id="POR31688.1"/>
    </source>
</evidence>
<organism evidence="1 2">
    <name type="scientific">Tolypocladium paradoxum</name>
    <dbReference type="NCBI Taxonomy" id="94208"/>
    <lineage>
        <taxon>Eukaryota</taxon>
        <taxon>Fungi</taxon>
        <taxon>Dikarya</taxon>
        <taxon>Ascomycota</taxon>
        <taxon>Pezizomycotina</taxon>
        <taxon>Sordariomycetes</taxon>
        <taxon>Hypocreomycetidae</taxon>
        <taxon>Hypocreales</taxon>
        <taxon>Ophiocordycipitaceae</taxon>
        <taxon>Tolypocladium</taxon>
    </lineage>
</organism>
<evidence type="ECO:0000313" key="2">
    <source>
        <dbReference type="Proteomes" id="UP000237481"/>
    </source>
</evidence>
<protein>
    <submittedName>
        <fullName evidence="1">Uncharacterized protein</fullName>
    </submittedName>
</protein>